<evidence type="ECO:0000313" key="2">
    <source>
        <dbReference type="Proteomes" id="UP000654918"/>
    </source>
</evidence>
<comment type="caution">
    <text evidence="1">The sequence shown here is derived from an EMBL/GenBank/DDBJ whole genome shotgun (WGS) entry which is preliminary data.</text>
</comment>
<dbReference type="AlphaFoldDB" id="A0A8H6JYD4"/>
<gene>
    <name evidence="1" type="ORF">CPLU01_12634</name>
</gene>
<protein>
    <submittedName>
        <fullName evidence="1">Uncharacterized protein</fullName>
    </submittedName>
</protein>
<proteinExistence type="predicted"/>
<sequence>MISAESIVTQEMEVDAEFIHKAMELGSLKAYLEGCSGAPPALYIVTGLKIVYGASAQSETKSDMEASFGAQVLGQETAKGASMMDGGDATASHELEVIGIGEDVTPEPEAVEYEEVILQKDQEADTDWIVPEV</sequence>
<name>A0A8H6JYD4_9PEZI</name>
<accession>A0A8H6JYD4</accession>
<organism evidence="1 2">
    <name type="scientific">Colletotrichum plurivorum</name>
    <dbReference type="NCBI Taxonomy" id="2175906"/>
    <lineage>
        <taxon>Eukaryota</taxon>
        <taxon>Fungi</taxon>
        <taxon>Dikarya</taxon>
        <taxon>Ascomycota</taxon>
        <taxon>Pezizomycotina</taxon>
        <taxon>Sordariomycetes</taxon>
        <taxon>Hypocreomycetidae</taxon>
        <taxon>Glomerellales</taxon>
        <taxon>Glomerellaceae</taxon>
        <taxon>Colletotrichum</taxon>
        <taxon>Colletotrichum orchidearum species complex</taxon>
    </lineage>
</organism>
<reference evidence="1" key="1">
    <citation type="journal article" date="2020" name="Phytopathology">
        <title>Genome Sequence Resources of Colletotrichum truncatum, C. plurivorum, C. musicola, and C. sojae: Four Species Pathogenic to Soybean (Glycine max).</title>
        <authorList>
            <person name="Rogerio F."/>
            <person name="Boufleur T.R."/>
            <person name="Ciampi-Guillardi M."/>
            <person name="Sukno S.A."/>
            <person name="Thon M.R."/>
            <person name="Massola Junior N.S."/>
            <person name="Baroncelli R."/>
        </authorList>
    </citation>
    <scope>NUCLEOTIDE SEQUENCE</scope>
    <source>
        <strain evidence="1">LFN00145</strain>
    </source>
</reference>
<evidence type="ECO:0000313" key="1">
    <source>
        <dbReference type="EMBL" id="KAF6820943.1"/>
    </source>
</evidence>
<dbReference type="EMBL" id="WIGO01000265">
    <property type="protein sequence ID" value="KAF6820943.1"/>
    <property type="molecule type" value="Genomic_DNA"/>
</dbReference>
<dbReference type="Proteomes" id="UP000654918">
    <property type="component" value="Unassembled WGS sequence"/>
</dbReference>
<keyword evidence="2" id="KW-1185">Reference proteome</keyword>